<dbReference type="Pfam" id="PF00615">
    <property type="entry name" value="RGS"/>
    <property type="match status" value="1"/>
</dbReference>
<evidence type="ECO:0000259" key="4">
    <source>
        <dbReference type="PROSITE" id="PS50195"/>
    </source>
</evidence>
<keyword evidence="3" id="KW-0472">Membrane</keyword>
<name>A0A0N8D4K1_9CRUS</name>
<dbReference type="PROSITE" id="PS51207">
    <property type="entry name" value="PXA"/>
    <property type="match status" value="1"/>
</dbReference>
<dbReference type="EMBL" id="GDIP01253209">
    <property type="protein sequence ID" value="JAI70192.1"/>
    <property type="molecule type" value="Transcribed_RNA"/>
</dbReference>
<reference evidence="6" key="2">
    <citation type="submission" date="2015-10" db="EMBL/GenBank/DDBJ databases">
        <authorList>
            <person name="Gilbert D.G."/>
        </authorList>
    </citation>
    <scope>NUCLEOTIDE SEQUENCE</scope>
</reference>
<evidence type="ECO:0000256" key="2">
    <source>
        <dbReference type="SAM" id="MobiDB-lite"/>
    </source>
</evidence>
<evidence type="ECO:0000256" key="1">
    <source>
        <dbReference type="ARBA" id="ARBA00010883"/>
    </source>
</evidence>
<dbReference type="SMART" id="SM00315">
    <property type="entry name" value="RGS"/>
    <property type="match status" value="1"/>
</dbReference>
<dbReference type="PROSITE" id="PS50195">
    <property type="entry name" value="PX"/>
    <property type="match status" value="1"/>
</dbReference>
<feature type="domain" description="PXA" evidence="5">
    <location>
        <begin position="101"/>
        <end position="266"/>
    </location>
</feature>
<accession>A0A0N8D4K1</accession>
<dbReference type="EMBL" id="GDIP01253210">
    <property type="protein sequence ID" value="JAI70191.1"/>
    <property type="molecule type" value="Transcribed_RNA"/>
</dbReference>
<proteinExistence type="inferred from homology"/>
<dbReference type="OrthoDB" id="120967at2759"/>
<keyword evidence="3" id="KW-0812">Transmembrane</keyword>
<protein>
    <submittedName>
        <fullName evidence="6">Sorting nexin-25</fullName>
    </submittedName>
</protein>
<feature type="transmembrane region" description="Helical" evidence="3">
    <location>
        <begin position="31"/>
        <end position="55"/>
    </location>
</feature>
<dbReference type="InterPro" id="IPR013937">
    <property type="entry name" value="Sorting_nexin_C"/>
</dbReference>
<dbReference type="EMBL" id="GDIP01240569">
    <property type="protein sequence ID" value="JAI82832.1"/>
    <property type="molecule type" value="Transcribed_RNA"/>
</dbReference>
<dbReference type="GO" id="GO:0035091">
    <property type="term" value="F:phosphatidylinositol binding"/>
    <property type="evidence" value="ECO:0007669"/>
    <property type="project" value="InterPro"/>
</dbReference>
<dbReference type="Pfam" id="PF00787">
    <property type="entry name" value="PX"/>
    <property type="match status" value="1"/>
</dbReference>
<dbReference type="AlphaFoldDB" id="A0A0N8D4K1"/>
<evidence type="ECO:0000259" key="5">
    <source>
        <dbReference type="PROSITE" id="PS51207"/>
    </source>
</evidence>
<sequence length="963" mass="109464">MLEVQIFTIWGGLIMVATAIVGIFASSFAMFVFFVASLATSVIGMISVFSIVIMVSPSHSTTSSSDSPNEIRKFQENIKEMATTLQTTKHSLSDNSQIIMNRSVSTTLQNLMDLIFRDLLDSILKDIILPTASMKSDAWEALHKFYCKISNIDPVQFITQDVVVRVTRHLEKIRLAQSNPENLRDKMISFNISSFLRTPQLELELLRKLADVIIVNLFPRSYVDCFLLRHALGELLACQVLQPGIDCLCDPDTINQQLVLQLHRRQMMKKDYAYAASYEDFVSLIEDCDDLEELRQIRYNIATEIAQATTIGSMRRAKGTESDQESLLLGSSKLDLLQARNLKRYIKQLTYAKLQCERRLRVLGAPMSDFSRSSTSTSSYGDEMVPSFKTVMRNNNLRRQLELYLIQQGETQVGLLKFWLATQELRRLDRKAALTSAAHMFYTYFNGNNQIIKLEKSLIKGMEAFIVGDKGPEAFFQAQDQVWKVLEERHYPSFLVVLTCQMTGRQGCETDSATDPLRERHFSWKEPWIADDQSDDTAGVMEWSEQTQFAKSRMEQVDARLVIKLQAMSSLRGVAPDSSLVAALEKEVESLQTERREVENWLNQAESWAAHMGQWKAIVGMPPQNPDEKENVRFPIELHLEDEAAMIAVASNNGSASRKRVAMSWTVWRQVAEFYALISKLSLTCPWLKSSQLPAVSGKSLFGKLNDRSYLERARDKLQSFLDTVMADDRLNKNEALFTFLHNTPVCLRQALVVDAPKKSNRFSLATLFKGDTPRESDDDTEQQQHDNNPATGTDETDSLFQSASSDDTRDGIAEPIYHLISEVFELRGVFGWLRRTLVTFVQITYGRTINRQLRDVIASLFTDQAVLGYVQLLVKTWWPDGTLVSPAPPRSTEEKRRTKLEVRDLLLANIPDVLNQLLGHKNAKRGTLKVLDALQDERLNKQLFYDILEVILKDGFPELSSL</sequence>
<organism evidence="6">
    <name type="scientific">Daphnia magna</name>
    <dbReference type="NCBI Taxonomy" id="35525"/>
    <lineage>
        <taxon>Eukaryota</taxon>
        <taxon>Metazoa</taxon>
        <taxon>Ecdysozoa</taxon>
        <taxon>Arthropoda</taxon>
        <taxon>Crustacea</taxon>
        <taxon>Branchiopoda</taxon>
        <taxon>Diplostraca</taxon>
        <taxon>Cladocera</taxon>
        <taxon>Anomopoda</taxon>
        <taxon>Daphniidae</taxon>
        <taxon>Daphnia</taxon>
    </lineage>
</organism>
<dbReference type="InterPro" id="IPR044926">
    <property type="entry name" value="RGS_subdomain_2"/>
</dbReference>
<feature type="domain" description="PX" evidence="4">
    <location>
        <begin position="612"/>
        <end position="748"/>
    </location>
</feature>
<feature type="region of interest" description="Disordered" evidence="2">
    <location>
        <begin position="771"/>
        <end position="808"/>
    </location>
</feature>
<dbReference type="EMBL" id="GDIP01240570">
    <property type="protein sequence ID" value="JAI82831.1"/>
    <property type="molecule type" value="Transcribed_RNA"/>
</dbReference>
<keyword evidence="3" id="KW-1133">Transmembrane helix</keyword>
<dbReference type="InterPro" id="IPR001683">
    <property type="entry name" value="PX_dom"/>
</dbReference>
<dbReference type="InterPro" id="IPR003114">
    <property type="entry name" value="Phox_assoc"/>
</dbReference>
<reference evidence="6" key="1">
    <citation type="submission" date="2015-10" db="EMBL/GenBank/DDBJ databases">
        <title>Daphnia magna gene sets from two clonal populations assembled and annotated with EvidentialGene.</title>
        <authorList>
            <person name="Gilbert D."/>
            <person name="Podicheti R."/>
            <person name="Orsini L."/>
            <person name="Colbourne J."/>
            <person name="Pfrender M."/>
        </authorList>
    </citation>
    <scope>NUCLEOTIDE SEQUENCE</scope>
</reference>
<dbReference type="SUPFAM" id="SSF48097">
    <property type="entry name" value="Regulator of G-protein signaling, RGS"/>
    <property type="match status" value="1"/>
</dbReference>
<dbReference type="SUPFAM" id="SSF64268">
    <property type="entry name" value="PX domain"/>
    <property type="match status" value="1"/>
</dbReference>
<dbReference type="SMART" id="SM00313">
    <property type="entry name" value="PXA"/>
    <property type="match status" value="1"/>
</dbReference>
<feature type="compositionally biased region" description="Polar residues" evidence="2">
    <location>
        <begin position="786"/>
        <end position="806"/>
    </location>
</feature>
<feature type="transmembrane region" description="Helical" evidence="3">
    <location>
        <begin position="6"/>
        <end position="24"/>
    </location>
</feature>
<evidence type="ECO:0000256" key="3">
    <source>
        <dbReference type="SAM" id="Phobius"/>
    </source>
</evidence>
<evidence type="ECO:0000313" key="6">
    <source>
        <dbReference type="EMBL" id="JAI82832.1"/>
    </source>
</evidence>
<dbReference type="PANTHER" id="PTHR22775:SF48">
    <property type="entry name" value="SORTING NEXIN-25"/>
    <property type="match status" value="1"/>
</dbReference>
<dbReference type="PANTHER" id="PTHR22775">
    <property type="entry name" value="SORTING NEXIN"/>
    <property type="match status" value="1"/>
</dbReference>
<dbReference type="EMBL" id="GDIP01240571">
    <property type="protein sequence ID" value="JAI82830.1"/>
    <property type="molecule type" value="Transcribed_RNA"/>
</dbReference>
<dbReference type="Pfam" id="PF02194">
    <property type="entry name" value="PXA"/>
    <property type="match status" value="1"/>
</dbReference>
<dbReference type="Gene3D" id="1.10.167.10">
    <property type="entry name" value="Regulator of G-protein Signalling 4, domain 2"/>
    <property type="match status" value="1"/>
</dbReference>
<comment type="similarity">
    <text evidence="1">Belongs to the sorting nexin family.</text>
</comment>
<dbReference type="Gene3D" id="3.30.1520.10">
    <property type="entry name" value="Phox-like domain"/>
    <property type="match status" value="1"/>
</dbReference>
<dbReference type="EMBL" id="GDIP01253208">
    <property type="protein sequence ID" value="JAI70193.1"/>
    <property type="molecule type" value="Transcribed_RNA"/>
</dbReference>
<dbReference type="InterPro" id="IPR036305">
    <property type="entry name" value="RGS_sf"/>
</dbReference>
<dbReference type="InterPro" id="IPR016137">
    <property type="entry name" value="RGS"/>
</dbReference>
<dbReference type="InterPro" id="IPR036871">
    <property type="entry name" value="PX_dom_sf"/>
</dbReference>
<dbReference type="Pfam" id="PF08628">
    <property type="entry name" value="Nexin_C"/>
    <property type="match status" value="1"/>
</dbReference>